<dbReference type="Proteomes" id="UP001187192">
    <property type="component" value="Unassembled WGS sequence"/>
</dbReference>
<gene>
    <name evidence="1" type="ORF">TIFTF001_000286</name>
</gene>
<reference evidence="1" key="1">
    <citation type="submission" date="2023-07" db="EMBL/GenBank/DDBJ databases">
        <title>draft genome sequence of fig (Ficus carica).</title>
        <authorList>
            <person name="Takahashi T."/>
            <person name="Nishimura K."/>
        </authorList>
    </citation>
    <scope>NUCLEOTIDE SEQUENCE</scope>
</reference>
<dbReference type="AlphaFoldDB" id="A0AA88CNW5"/>
<organism evidence="1 2">
    <name type="scientific">Ficus carica</name>
    <name type="common">Common fig</name>
    <dbReference type="NCBI Taxonomy" id="3494"/>
    <lineage>
        <taxon>Eukaryota</taxon>
        <taxon>Viridiplantae</taxon>
        <taxon>Streptophyta</taxon>
        <taxon>Embryophyta</taxon>
        <taxon>Tracheophyta</taxon>
        <taxon>Spermatophyta</taxon>
        <taxon>Magnoliopsida</taxon>
        <taxon>eudicotyledons</taxon>
        <taxon>Gunneridae</taxon>
        <taxon>Pentapetalae</taxon>
        <taxon>rosids</taxon>
        <taxon>fabids</taxon>
        <taxon>Rosales</taxon>
        <taxon>Moraceae</taxon>
        <taxon>Ficeae</taxon>
        <taxon>Ficus</taxon>
    </lineage>
</organism>
<sequence length="77" mass="8355">MDGRQTKYQVARTIDQKLSPCASTHNKTGREMHTPYAGIILFRFKGTVSAWLARLPANFAGAKQNTGTPGASLMSAE</sequence>
<name>A0AA88CNW5_FICCA</name>
<dbReference type="Gramene" id="FCD_00002094-RA">
    <property type="protein sequence ID" value="FCD_00002094-RA:cds"/>
    <property type="gene ID" value="FCD_00002094"/>
</dbReference>
<evidence type="ECO:0000313" key="1">
    <source>
        <dbReference type="EMBL" id="GMN23832.1"/>
    </source>
</evidence>
<proteinExistence type="predicted"/>
<dbReference type="EMBL" id="BTGU01000001">
    <property type="protein sequence ID" value="GMN23832.1"/>
    <property type="molecule type" value="Genomic_DNA"/>
</dbReference>
<accession>A0AA88CNW5</accession>
<evidence type="ECO:0000313" key="2">
    <source>
        <dbReference type="Proteomes" id="UP001187192"/>
    </source>
</evidence>
<protein>
    <submittedName>
        <fullName evidence="1">Uncharacterized protein</fullName>
    </submittedName>
</protein>
<keyword evidence="2" id="KW-1185">Reference proteome</keyword>
<comment type="caution">
    <text evidence="1">The sequence shown here is derived from an EMBL/GenBank/DDBJ whole genome shotgun (WGS) entry which is preliminary data.</text>
</comment>